<dbReference type="RefSeq" id="WP_139250179.1">
    <property type="nucleotide sequence ID" value="NZ_FQWZ01000003.1"/>
</dbReference>
<dbReference type="STRING" id="490188.SAMN04488068_1646"/>
<proteinExistence type="predicted"/>
<keyword evidence="2" id="KW-0812">Transmembrane</keyword>
<sequence>MKGLIEAPMRLLKSIVDYIRGHRAYSTLVLLPCFLFAIYYGFISTDRYVSEASVLVQNGSASTAPSIALNVLGLGGGNALQDALLIQRFIESPAMLDYLESEVQLRAHYSSDASDWFSRMSPTASKEDFLAFYLDRVTTEINEESMTIELAVQGSSREYAQKVASAIVKRSEQFVNEVSQALAREQIDFAQRELESVYERLKKASADVIDIQDKRNMFSAEVENETLTRIIGSLQGDLARERTTLKALTTYLSESAAEVVATKTKIAALERQIAQERDKQVGGLEDKKINQQMLDFQEVKLNQQIAADIYQTGVRTLETARIDATRKVKFLVLISPPTMPDKSTEPESLYNVATIFIVLNLLYAIGGLIIATIRDHQE</sequence>
<evidence type="ECO:0000313" key="3">
    <source>
        <dbReference type="EMBL" id="SHG84923.1"/>
    </source>
</evidence>
<dbReference type="AlphaFoldDB" id="A0A1M5N7D1"/>
<name>A0A1M5N7D1_9GAMM</name>
<feature type="coiled-coil region" evidence="1">
    <location>
        <begin position="180"/>
        <end position="207"/>
    </location>
</feature>
<evidence type="ECO:0000256" key="1">
    <source>
        <dbReference type="SAM" id="Coils"/>
    </source>
</evidence>
<dbReference type="OrthoDB" id="5497849at2"/>
<dbReference type="PANTHER" id="PTHR32309:SF13">
    <property type="entry name" value="FERRIC ENTEROBACTIN TRANSPORT PROTEIN FEPE"/>
    <property type="match status" value="1"/>
</dbReference>
<dbReference type="EMBL" id="FQWZ01000003">
    <property type="protein sequence ID" value="SHG84923.1"/>
    <property type="molecule type" value="Genomic_DNA"/>
</dbReference>
<dbReference type="GO" id="GO:0005886">
    <property type="term" value="C:plasma membrane"/>
    <property type="evidence" value="ECO:0007669"/>
    <property type="project" value="TreeGrafter"/>
</dbReference>
<protein>
    <submittedName>
        <fullName evidence="3">Capsular polysaccharide transport system permease protein</fullName>
    </submittedName>
</protein>
<organism evidence="3 4">
    <name type="scientific">Hydrocarboniphaga daqingensis</name>
    <dbReference type="NCBI Taxonomy" id="490188"/>
    <lineage>
        <taxon>Bacteria</taxon>
        <taxon>Pseudomonadati</taxon>
        <taxon>Pseudomonadota</taxon>
        <taxon>Gammaproteobacteria</taxon>
        <taxon>Nevskiales</taxon>
        <taxon>Nevskiaceae</taxon>
        <taxon>Hydrocarboniphaga</taxon>
    </lineage>
</organism>
<dbReference type="GO" id="GO:0004713">
    <property type="term" value="F:protein tyrosine kinase activity"/>
    <property type="evidence" value="ECO:0007669"/>
    <property type="project" value="TreeGrafter"/>
</dbReference>
<gene>
    <name evidence="3" type="ORF">SAMN04488068_1646</name>
</gene>
<dbReference type="InterPro" id="IPR050445">
    <property type="entry name" value="Bact_polysacc_biosynth/exp"/>
</dbReference>
<evidence type="ECO:0000313" key="4">
    <source>
        <dbReference type="Proteomes" id="UP000199758"/>
    </source>
</evidence>
<feature type="transmembrane region" description="Helical" evidence="2">
    <location>
        <begin position="21"/>
        <end position="42"/>
    </location>
</feature>
<dbReference type="Proteomes" id="UP000199758">
    <property type="component" value="Unassembled WGS sequence"/>
</dbReference>
<keyword evidence="4" id="KW-1185">Reference proteome</keyword>
<keyword evidence="2" id="KW-0472">Membrane</keyword>
<evidence type="ECO:0000256" key="2">
    <source>
        <dbReference type="SAM" id="Phobius"/>
    </source>
</evidence>
<accession>A0A1M5N7D1</accession>
<dbReference type="PANTHER" id="PTHR32309">
    <property type="entry name" value="TYROSINE-PROTEIN KINASE"/>
    <property type="match status" value="1"/>
</dbReference>
<reference evidence="3 4" key="1">
    <citation type="submission" date="2016-11" db="EMBL/GenBank/DDBJ databases">
        <authorList>
            <person name="Jaros S."/>
            <person name="Januszkiewicz K."/>
            <person name="Wedrychowicz H."/>
        </authorList>
    </citation>
    <scope>NUCLEOTIDE SEQUENCE [LARGE SCALE GENOMIC DNA]</scope>
    <source>
        <strain evidence="3 4">CGMCC 1.7049</strain>
    </source>
</reference>
<feature type="coiled-coil region" evidence="1">
    <location>
        <begin position="252"/>
        <end position="279"/>
    </location>
</feature>
<keyword evidence="2" id="KW-1133">Transmembrane helix</keyword>
<feature type="transmembrane region" description="Helical" evidence="2">
    <location>
        <begin position="349"/>
        <end position="373"/>
    </location>
</feature>
<keyword evidence="1" id="KW-0175">Coiled coil</keyword>